<dbReference type="InterPro" id="IPR001763">
    <property type="entry name" value="Rhodanese-like_dom"/>
</dbReference>
<dbReference type="PROSITE" id="PS50206">
    <property type="entry name" value="RHODANESE_3"/>
    <property type="match status" value="1"/>
</dbReference>
<feature type="domain" description="Rhodanese" evidence="2">
    <location>
        <begin position="76"/>
        <end position="188"/>
    </location>
</feature>
<feature type="signal peptide" evidence="1">
    <location>
        <begin position="1"/>
        <end position="16"/>
    </location>
</feature>
<evidence type="ECO:0000259" key="2">
    <source>
        <dbReference type="PROSITE" id="PS50206"/>
    </source>
</evidence>
<dbReference type="Pfam" id="PF00581">
    <property type="entry name" value="Rhodanese"/>
    <property type="match status" value="1"/>
</dbReference>
<evidence type="ECO:0000256" key="1">
    <source>
        <dbReference type="SAM" id="SignalP"/>
    </source>
</evidence>
<organism evidence="3">
    <name type="scientific">Pyrodinium bahamense</name>
    <dbReference type="NCBI Taxonomy" id="73915"/>
    <lineage>
        <taxon>Eukaryota</taxon>
        <taxon>Sar</taxon>
        <taxon>Alveolata</taxon>
        <taxon>Dinophyceae</taxon>
        <taxon>Gonyaulacales</taxon>
        <taxon>Pyrocystaceae</taxon>
        <taxon>Pyrodinium</taxon>
    </lineage>
</organism>
<dbReference type="Gene3D" id="3.40.250.10">
    <property type="entry name" value="Rhodanese-like domain"/>
    <property type="match status" value="1"/>
</dbReference>
<name>A0A7S0B808_9DINO</name>
<protein>
    <recommendedName>
        <fullName evidence="2">Rhodanese domain-containing protein</fullName>
    </recommendedName>
</protein>
<sequence length="203" mass="22139">MALVLLLLAAASLAEGSDFTCADVRNAYREARCCSAADAANRSVSLSCPAPHAFHDGVIYRSLVDAHAKWNQGYFTHVLDVRELGPNGDLEGWRDMHIPGSFPLTVFPGSPAFRQLEEKDCHNLGPLSQSYQGCKDTKVLVNCWSGGTANTVAKFLVQMCNWTDVTAMGHQSSSGIWQWAAAFPEDMVYNDTRNATELVPPCV</sequence>
<accession>A0A7S0B808</accession>
<feature type="chain" id="PRO_5031380705" description="Rhodanese domain-containing protein" evidence="1">
    <location>
        <begin position="17"/>
        <end position="203"/>
    </location>
</feature>
<gene>
    <name evidence="3" type="ORF">PBAH0796_LOCUS29616</name>
</gene>
<evidence type="ECO:0000313" key="3">
    <source>
        <dbReference type="EMBL" id="CAD8385928.1"/>
    </source>
</evidence>
<proteinExistence type="predicted"/>
<dbReference type="AlphaFoldDB" id="A0A7S0B808"/>
<keyword evidence="1" id="KW-0732">Signal</keyword>
<dbReference type="EMBL" id="HBEG01048553">
    <property type="protein sequence ID" value="CAD8385928.1"/>
    <property type="molecule type" value="Transcribed_RNA"/>
</dbReference>
<dbReference type="SUPFAM" id="SSF52821">
    <property type="entry name" value="Rhodanese/Cell cycle control phosphatase"/>
    <property type="match status" value="1"/>
</dbReference>
<dbReference type="InterPro" id="IPR036873">
    <property type="entry name" value="Rhodanese-like_dom_sf"/>
</dbReference>
<reference evidence="3" key="1">
    <citation type="submission" date="2021-01" db="EMBL/GenBank/DDBJ databases">
        <authorList>
            <person name="Corre E."/>
            <person name="Pelletier E."/>
            <person name="Niang G."/>
            <person name="Scheremetjew M."/>
            <person name="Finn R."/>
            <person name="Kale V."/>
            <person name="Holt S."/>
            <person name="Cochrane G."/>
            <person name="Meng A."/>
            <person name="Brown T."/>
            <person name="Cohen L."/>
        </authorList>
    </citation>
    <scope>NUCLEOTIDE SEQUENCE</scope>
    <source>
        <strain evidence="3">Pbaha01</strain>
    </source>
</reference>